<organism evidence="3 4">
    <name type="scientific">Azospirillum oleiclasticum</name>
    <dbReference type="NCBI Taxonomy" id="2735135"/>
    <lineage>
        <taxon>Bacteria</taxon>
        <taxon>Pseudomonadati</taxon>
        <taxon>Pseudomonadota</taxon>
        <taxon>Alphaproteobacteria</taxon>
        <taxon>Rhodospirillales</taxon>
        <taxon>Azospirillaceae</taxon>
        <taxon>Azospirillum</taxon>
    </lineage>
</organism>
<feature type="non-terminal residue" evidence="3">
    <location>
        <position position="498"/>
    </location>
</feature>
<evidence type="ECO:0000313" key="3">
    <source>
        <dbReference type="EMBL" id="NYZ25203.1"/>
    </source>
</evidence>
<keyword evidence="1" id="KW-0436">Ligase</keyword>
<evidence type="ECO:0000313" key="4">
    <source>
        <dbReference type="Proteomes" id="UP000584642"/>
    </source>
</evidence>
<proteinExistence type="predicted"/>
<dbReference type="SUPFAM" id="SSF56801">
    <property type="entry name" value="Acetyl-CoA synthetase-like"/>
    <property type="match status" value="1"/>
</dbReference>
<dbReference type="RefSeq" id="WP_180286969.1">
    <property type="nucleotide sequence ID" value="NZ_JABFDB010000078.1"/>
</dbReference>
<dbReference type="Pfam" id="PF00501">
    <property type="entry name" value="AMP-binding"/>
    <property type="match status" value="1"/>
</dbReference>
<dbReference type="Gene3D" id="3.40.50.12780">
    <property type="entry name" value="N-terminal domain of ligase-like"/>
    <property type="match status" value="1"/>
</dbReference>
<dbReference type="InterPro" id="IPR010071">
    <property type="entry name" value="AA_adenyl_dom"/>
</dbReference>
<dbReference type="Proteomes" id="UP000584642">
    <property type="component" value="Unassembled WGS sequence"/>
</dbReference>
<dbReference type="NCBIfam" id="TIGR01733">
    <property type="entry name" value="AA-adenyl-dom"/>
    <property type="match status" value="1"/>
</dbReference>
<reference evidence="3 4" key="1">
    <citation type="submission" date="2020-05" db="EMBL/GenBank/DDBJ databases">
        <title>Azospirillum oleiclasticum sp. nov, a nitrogen-fixing and heavy crude oil-emulsifying bacterium isolated from the crude oil of Yumen Oilfield.</title>
        <authorList>
            <person name="Wu D."/>
            <person name="Cai M."/>
            <person name="Zhang X."/>
        </authorList>
    </citation>
    <scope>NUCLEOTIDE SEQUENCE [LARGE SCALE GENOMIC DNA]</scope>
    <source>
        <strain evidence="3 4">ROY-1-1-2</strain>
    </source>
</reference>
<dbReference type="InterPro" id="IPR045851">
    <property type="entry name" value="AMP-bd_C_sf"/>
</dbReference>
<evidence type="ECO:0000256" key="1">
    <source>
        <dbReference type="ARBA" id="ARBA00022598"/>
    </source>
</evidence>
<feature type="domain" description="AMP-dependent synthetase/ligase" evidence="2">
    <location>
        <begin position="71"/>
        <end position="411"/>
    </location>
</feature>
<dbReference type="PANTHER" id="PTHR45527:SF10">
    <property type="entry name" value="PYOCHELIN SYNTHASE PCHF"/>
    <property type="match status" value="1"/>
</dbReference>
<sequence>WDVVEALFPAGVIDGMFGAYGSLLEWLSDAGTDWRAVPPVLLPADQAAVRARVNATGVPLPAGSLHAGVFAQAARAPERPALLGDPEGAVSYGALAERALRVAALLAARGVAPGDPVAVTLPRGADQVAAVLGILAAGGVYVPVGVDQPAARRARMHRVAGVRHVVTRPGGTAPDADVLAVDIAEAGAFAPLAAPVPRGSEEAAYVIFTSGSTGEPKGVEVTHGAAQNTVADITRRFGVGPEDRVLAVSALDFDLSVYDLFGPLGVGGAVVLVGEEDRREAPRWHALMAGHGVTLWNSAPALMEMLLAVPGALPGLRLALLSGDWIGLELPARLRERSPGCRFVALGGATEAAIWSNALEVGTVPPGWRSIPYGFPLANQRYRVVDGLGRDCPDWVPGELWIGGAGVATGYRGDAATTAVRFVEREDGRWYRTGDLGRYWPDGTLEFLGRADHQVKVRGHRIELGEVEAALEAHPSVAQAVVVAVGGRGRRRLAGFVT</sequence>
<dbReference type="EMBL" id="JABFDB010000078">
    <property type="protein sequence ID" value="NYZ25203.1"/>
    <property type="molecule type" value="Genomic_DNA"/>
</dbReference>
<dbReference type="InterPro" id="IPR000873">
    <property type="entry name" value="AMP-dep_synth/lig_dom"/>
</dbReference>
<dbReference type="Gene3D" id="3.30.300.30">
    <property type="match status" value="1"/>
</dbReference>
<keyword evidence="4" id="KW-1185">Reference proteome</keyword>
<accession>A0ABX2TN61</accession>
<dbReference type="PROSITE" id="PS00455">
    <property type="entry name" value="AMP_BINDING"/>
    <property type="match status" value="1"/>
</dbReference>
<comment type="caution">
    <text evidence="3">The sequence shown here is derived from an EMBL/GenBank/DDBJ whole genome shotgun (WGS) entry which is preliminary data.</text>
</comment>
<protein>
    <submittedName>
        <fullName evidence="3">Amino acid adenylation domain-containing protein</fullName>
    </submittedName>
</protein>
<dbReference type="PANTHER" id="PTHR45527">
    <property type="entry name" value="NONRIBOSOMAL PEPTIDE SYNTHETASE"/>
    <property type="match status" value="1"/>
</dbReference>
<gene>
    <name evidence="3" type="ORF">HND93_36375</name>
</gene>
<feature type="non-terminal residue" evidence="3">
    <location>
        <position position="1"/>
    </location>
</feature>
<name>A0ABX2TN61_9PROT</name>
<dbReference type="InterPro" id="IPR042099">
    <property type="entry name" value="ANL_N_sf"/>
</dbReference>
<evidence type="ECO:0000259" key="2">
    <source>
        <dbReference type="Pfam" id="PF00501"/>
    </source>
</evidence>
<dbReference type="InterPro" id="IPR020845">
    <property type="entry name" value="AMP-binding_CS"/>
</dbReference>